<keyword evidence="2" id="KW-1185">Reference proteome</keyword>
<evidence type="ECO:0000313" key="2">
    <source>
        <dbReference type="Proteomes" id="UP000886501"/>
    </source>
</evidence>
<dbReference type="Proteomes" id="UP000886501">
    <property type="component" value="Unassembled WGS sequence"/>
</dbReference>
<evidence type="ECO:0000313" key="1">
    <source>
        <dbReference type="EMBL" id="KAF9649489.1"/>
    </source>
</evidence>
<name>A0ACB6ZIT5_THEGA</name>
<reference evidence="1" key="1">
    <citation type="submission" date="2019-10" db="EMBL/GenBank/DDBJ databases">
        <authorList>
            <consortium name="DOE Joint Genome Institute"/>
            <person name="Kuo A."/>
            <person name="Miyauchi S."/>
            <person name="Kiss E."/>
            <person name="Drula E."/>
            <person name="Kohler A."/>
            <person name="Sanchez-Garcia M."/>
            <person name="Andreopoulos B."/>
            <person name="Barry K.W."/>
            <person name="Bonito G."/>
            <person name="Buee M."/>
            <person name="Carver A."/>
            <person name="Chen C."/>
            <person name="Cichocki N."/>
            <person name="Clum A."/>
            <person name="Culley D."/>
            <person name="Crous P.W."/>
            <person name="Fauchery L."/>
            <person name="Girlanda M."/>
            <person name="Hayes R."/>
            <person name="Keri Z."/>
            <person name="Labutti K."/>
            <person name="Lipzen A."/>
            <person name="Lombard V."/>
            <person name="Magnuson J."/>
            <person name="Maillard F."/>
            <person name="Morin E."/>
            <person name="Murat C."/>
            <person name="Nolan M."/>
            <person name="Ohm R."/>
            <person name="Pangilinan J."/>
            <person name="Pereira M."/>
            <person name="Perotto S."/>
            <person name="Peter M."/>
            <person name="Riley R."/>
            <person name="Sitrit Y."/>
            <person name="Stielow B."/>
            <person name="Szollosi G."/>
            <person name="Zifcakova L."/>
            <person name="Stursova M."/>
            <person name="Spatafora J.W."/>
            <person name="Tedersoo L."/>
            <person name="Vaario L.-M."/>
            <person name="Yamada A."/>
            <person name="Yan M."/>
            <person name="Wang P."/>
            <person name="Xu J."/>
            <person name="Bruns T."/>
            <person name="Baldrian P."/>
            <person name="Vilgalys R."/>
            <person name="Henrissat B."/>
            <person name="Grigoriev I.V."/>
            <person name="Hibbett D."/>
            <person name="Nagy L.G."/>
            <person name="Martin F.M."/>
        </authorList>
    </citation>
    <scope>NUCLEOTIDE SEQUENCE</scope>
    <source>
        <strain evidence="1">P2</strain>
    </source>
</reference>
<comment type="caution">
    <text evidence="1">The sequence shown here is derived from an EMBL/GenBank/DDBJ whole genome shotgun (WGS) entry which is preliminary data.</text>
</comment>
<gene>
    <name evidence="1" type="ORF">BDM02DRAFT_3186249</name>
</gene>
<reference evidence="1" key="2">
    <citation type="journal article" date="2020" name="Nat. Commun.">
        <title>Large-scale genome sequencing of mycorrhizal fungi provides insights into the early evolution of symbiotic traits.</title>
        <authorList>
            <person name="Miyauchi S."/>
            <person name="Kiss E."/>
            <person name="Kuo A."/>
            <person name="Drula E."/>
            <person name="Kohler A."/>
            <person name="Sanchez-Garcia M."/>
            <person name="Morin E."/>
            <person name="Andreopoulos B."/>
            <person name="Barry K.W."/>
            <person name="Bonito G."/>
            <person name="Buee M."/>
            <person name="Carver A."/>
            <person name="Chen C."/>
            <person name="Cichocki N."/>
            <person name="Clum A."/>
            <person name="Culley D."/>
            <person name="Crous P.W."/>
            <person name="Fauchery L."/>
            <person name="Girlanda M."/>
            <person name="Hayes R.D."/>
            <person name="Keri Z."/>
            <person name="LaButti K."/>
            <person name="Lipzen A."/>
            <person name="Lombard V."/>
            <person name="Magnuson J."/>
            <person name="Maillard F."/>
            <person name="Murat C."/>
            <person name="Nolan M."/>
            <person name="Ohm R.A."/>
            <person name="Pangilinan J."/>
            <person name="Pereira M.F."/>
            <person name="Perotto S."/>
            <person name="Peter M."/>
            <person name="Pfister S."/>
            <person name="Riley R."/>
            <person name="Sitrit Y."/>
            <person name="Stielow J.B."/>
            <person name="Szollosi G."/>
            <person name="Zifcakova L."/>
            <person name="Stursova M."/>
            <person name="Spatafora J.W."/>
            <person name="Tedersoo L."/>
            <person name="Vaario L.M."/>
            <person name="Yamada A."/>
            <person name="Yan M."/>
            <person name="Wang P."/>
            <person name="Xu J."/>
            <person name="Bruns T."/>
            <person name="Baldrian P."/>
            <person name="Vilgalys R."/>
            <person name="Dunand C."/>
            <person name="Henrissat B."/>
            <person name="Grigoriev I.V."/>
            <person name="Hibbett D."/>
            <person name="Nagy L.G."/>
            <person name="Martin F.M."/>
        </authorList>
    </citation>
    <scope>NUCLEOTIDE SEQUENCE</scope>
    <source>
        <strain evidence="1">P2</strain>
    </source>
</reference>
<protein>
    <submittedName>
        <fullName evidence="1">Uncharacterized protein</fullName>
    </submittedName>
</protein>
<sequence length="418" mass="46235">MPYHVLVLGATGFTGKLTVRNLNAHPERARFGLAIAGRSQKKLEQVKLELGLGSDVGSFVVDVHDYASVEAIATQARVIINAIGPYWKTADLVVRACALHGVHYLDLSGEPHFVRNIIQRYDYQAYKSNAVIIPSCGFDSVPADVSVYLANKTAKSVLGLSAGIDDSTSAYRFDAGLSGGTVMSIISWFEDPPRSILYESLKDFSFREFKGLLSDPQKVIYKIPLDGRTWYGGRFPTCVENRLVVQHTWSLFKRSQDRHPEKVYGDGFKYNEILPVPDPFRALLITLVYYTTVAALLFPPTRWLLKHVLPQPGTGPTSNKGFFNLTNISHSGSSTIRTVLKADGEPGYFGAARMISEASLSLALDFDKLPYKQVGGGGVLTPMSALGDVYIERMKKYAGLEIESEVVDDKLEESRKRR</sequence>
<dbReference type="EMBL" id="MU117997">
    <property type="protein sequence ID" value="KAF9649489.1"/>
    <property type="molecule type" value="Genomic_DNA"/>
</dbReference>
<organism evidence="1 2">
    <name type="scientific">Thelephora ganbajun</name>
    <name type="common">Ganba fungus</name>
    <dbReference type="NCBI Taxonomy" id="370292"/>
    <lineage>
        <taxon>Eukaryota</taxon>
        <taxon>Fungi</taxon>
        <taxon>Dikarya</taxon>
        <taxon>Basidiomycota</taxon>
        <taxon>Agaricomycotina</taxon>
        <taxon>Agaricomycetes</taxon>
        <taxon>Thelephorales</taxon>
        <taxon>Thelephoraceae</taxon>
        <taxon>Thelephora</taxon>
    </lineage>
</organism>
<proteinExistence type="predicted"/>
<accession>A0ACB6ZIT5</accession>